<protein>
    <submittedName>
        <fullName evidence="1">Uncharacterized protein</fullName>
    </submittedName>
</protein>
<gene>
    <name evidence="1" type="ORF">LCGC14_2824130</name>
</gene>
<comment type="caution">
    <text evidence="1">The sequence shown here is derived from an EMBL/GenBank/DDBJ whole genome shotgun (WGS) entry which is preliminary data.</text>
</comment>
<sequence length="108" mass="12514">LLCVDSWDTIGNDGIDKKFFNDRLYTRIRTNKHYEYFSEKGRPKVNEFSKCETASELGDVIKDALAAGRIDPDEALKISQTFCNMANLKERTELEARLIEVEKHQDKK</sequence>
<name>A0A0F8YG71_9ZZZZ</name>
<evidence type="ECO:0000313" key="1">
    <source>
        <dbReference type="EMBL" id="KKK80372.1"/>
    </source>
</evidence>
<reference evidence="1" key="1">
    <citation type="journal article" date="2015" name="Nature">
        <title>Complex archaea that bridge the gap between prokaryotes and eukaryotes.</title>
        <authorList>
            <person name="Spang A."/>
            <person name="Saw J.H."/>
            <person name="Jorgensen S.L."/>
            <person name="Zaremba-Niedzwiedzka K."/>
            <person name="Martijn J."/>
            <person name="Lind A.E."/>
            <person name="van Eijk R."/>
            <person name="Schleper C."/>
            <person name="Guy L."/>
            <person name="Ettema T.J."/>
        </authorList>
    </citation>
    <scope>NUCLEOTIDE SEQUENCE</scope>
</reference>
<dbReference type="AlphaFoldDB" id="A0A0F8YG71"/>
<dbReference type="EMBL" id="LAZR01053610">
    <property type="protein sequence ID" value="KKK80372.1"/>
    <property type="molecule type" value="Genomic_DNA"/>
</dbReference>
<accession>A0A0F8YG71</accession>
<proteinExistence type="predicted"/>
<feature type="non-terminal residue" evidence="1">
    <location>
        <position position="1"/>
    </location>
</feature>
<organism evidence="1">
    <name type="scientific">marine sediment metagenome</name>
    <dbReference type="NCBI Taxonomy" id="412755"/>
    <lineage>
        <taxon>unclassified sequences</taxon>
        <taxon>metagenomes</taxon>
        <taxon>ecological metagenomes</taxon>
    </lineage>
</organism>